<reference evidence="1" key="1">
    <citation type="journal article" date="2010" name="Science">
        <title>The genome of the Western clawed frog Xenopus tropicalis.</title>
        <authorList>
            <person name="Hellsten U."/>
            <person name="Harland R.M."/>
            <person name="Gilchrist M.J."/>
            <person name="Hendrix D."/>
            <person name="Jurka J."/>
            <person name="Kapitonov V."/>
            <person name="Ovcharenko I."/>
            <person name="Putnam N.H."/>
            <person name="Shu S."/>
            <person name="Taher L."/>
            <person name="Blitz I.L."/>
            <person name="Blumberg B."/>
            <person name="Dichmann D.S."/>
            <person name="Dubchak I."/>
            <person name="Amaya E."/>
            <person name="Detter J.C."/>
            <person name="Fletcher R."/>
            <person name="Gerhard D.S."/>
            <person name="Goodstein D."/>
            <person name="Graves T."/>
            <person name="Grigoriev I.V."/>
            <person name="Grimwood J."/>
            <person name="Kawashima T."/>
            <person name="Lindquist E."/>
            <person name="Lucas S.M."/>
            <person name="Mead P.E."/>
            <person name="Mitros T."/>
            <person name="Ogino H."/>
            <person name="Ohta Y."/>
            <person name="Poliakov A.V."/>
            <person name="Pollet N."/>
            <person name="Robert J."/>
            <person name="Salamov A."/>
            <person name="Sater A.K."/>
            <person name="Schmutz J."/>
            <person name="Terry A."/>
            <person name="Vize P.D."/>
            <person name="Warren W.C."/>
            <person name="Wells D."/>
            <person name="Wills A."/>
            <person name="Wilson R.K."/>
            <person name="Zimmerman L.B."/>
            <person name="Zorn A.M."/>
            <person name="Grainger R."/>
            <person name="Grammer T."/>
            <person name="Khokha M.K."/>
            <person name="Richardson P.M."/>
            <person name="Rokhsar D.S."/>
        </authorList>
    </citation>
    <scope>NUCLEOTIDE SEQUENCE [LARGE SCALE GENOMIC DNA]</scope>
    <source>
        <strain evidence="1">Nigerian</strain>
    </source>
</reference>
<evidence type="ECO:0000313" key="3">
    <source>
        <dbReference type="RefSeq" id="XP_031749643.1"/>
    </source>
</evidence>
<dbReference type="RefSeq" id="XP_031749643.1">
    <property type="nucleotide sequence ID" value="XM_031893783.1"/>
</dbReference>
<dbReference type="AGR" id="Xenbase:XB-GENE-29093211"/>
<gene>
    <name evidence="1 3 4 5" type="primary">LOC116407773</name>
</gene>
<evidence type="ECO:0000313" key="2">
    <source>
        <dbReference type="Proteomes" id="UP000008143"/>
    </source>
</evidence>
<dbReference type="AlphaFoldDB" id="A0A6I8SXV5"/>
<organism evidence="1">
    <name type="scientific">Xenopus tropicalis</name>
    <name type="common">Western clawed frog</name>
    <name type="synonym">Silurana tropicalis</name>
    <dbReference type="NCBI Taxonomy" id="8364"/>
    <lineage>
        <taxon>Eukaryota</taxon>
        <taxon>Metazoa</taxon>
        <taxon>Chordata</taxon>
        <taxon>Craniata</taxon>
        <taxon>Vertebrata</taxon>
        <taxon>Euteleostomi</taxon>
        <taxon>Amphibia</taxon>
        <taxon>Batrachia</taxon>
        <taxon>Anura</taxon>
        <taxon>Pipoidea</taxon>
        <taxon>Pipidae</taxon>
        <taxon>Xenopodinae</taxon>
        <taxon>Xenopus</taxon>
        <taxon>Silurana</taxon>
    </lineage>
</organism>
<sequence>MTSSGRTNHWSTARWITSGRVATMTGIVPKNKARGVDFCGVDKYYYIVRSDLYCYMRSSNFKKGYDINIFTLHPSCRDGDHYLAHQDGYFYIIKGNSYRRVTNMNTDDNAVVYSLHPNCQGGDHYLSAFGCYYIIYQSRGVYRRTMSMNKDENSVEYTLHPNCKNGLYYFGLKNYYYFVKPHDEWGLHYYKTTSFNKDEASQTFSFHPSVINFLPGGLAITKGPSFGRWECIKTISNDSDTPVTWSKKITKKVGYEKAKMSSIGHNWKISLTTSMETGGLLALIAKAQFSLSTEYGGSKVNTESENWTQATEVEESMTITLQPNKSMYIWQYQVGLGSKAVLHCRDTRYKSDPTPPTDNPLPPA</sequence>
<dbReference type="GeneTree" id="ENSGT01030000234859"/>
<name>A0A6I8SXV5_XENTR</name>
<accession>A0A6I8SXV5</accession>
<evidence type="ECO:0000313" key="4">
    <source>
        <dbReference type="RefSeq" id="XP_031749644.1"/>
    </source>
</evidence>
<proteinExistence type="predicted"/>
<keyword evidence="2" id="KW-1185">Reference proteome</keyword>
<dbReference type="Xenbase" id="XB-GENE-29093211">
    <property type="gene designation" value="LOC116407773"/>
</dbReference>
<dbReference type="KEGG" id="xtr:116407773"/>
<dbReference type="Bgee" id="ENSXETG00000034875">
    <property type="expression patterns" value="Expressed in ovary and 12 other cell types or tissues"/>
</dbReference>
<dbReference type="Ensembl" id="ENSXETT00000116292">
    <property type="protein sequence ID" value="ENSXETP00000118166"/>
    <property type="gene ID" value="ENSXETG00000034875"/>
</dbReference>
<dbReference type="RefSeq" id="XP_031749644.1">
    <property type="nucleotide sequence ID" value="XM_031893784.1"/>
</dbReference>
<protein>
    <submittedName>
        <fullName evidence="1">Uncharacterized LOC116407773</fullName>
    </submittedName>
    <submittedName>
        <fullName evidence="3 4">Uncharacterized protein LOC116407773 isoform X1</fullName>
    </submittedName>
</protein>
<dbReference type="Gene3D" id="2.170.15.10">
    <property type="entry name" value="Proaerolysin, chain A, domain 3"/>
    <property type="match status" value="1"/>
</dbReference>
<dbReference type="Proteomes" id="UP000008143">
    <property type="component" value="Chromosome 9"/>
</dbReference>
<reference evidence="3 4" key="3">
    <citation type="submission" date="2025-04" db="UniProtKB">
        <authorList>
            <consortium name="RefSeq"/>
        </authorList>
    </citation>
    <scope>IDENTIFICATION</scope>
    <source>
        <strain evidence="3 4">Nigerian</strain>
        <tissue evidence="3 4">Liver and blood</tissue>
    </source>
</reference>
<dbReference type="OrthoDB" id="9409434at2759"/>
<reference evidence="1" key="2">
    <citation type="submission" date="2020-05" db="UniProtKB">
        <authorList>
            <consortium name="Ensembl"/>
        </authorList>
    </citation>
    <scope>IDENTIFICATION</scope>
</reference>
<dbReference type="Ensembl" id="ENSXETT00000116353">
    <property type="protein sequence ID" value="ENSXETP00000107837"/>
    <property type="gene ID" value="ENSXETG00000034875"/>
</dbReference>
<evidence type="ECO:0000313" key="5">
    <source>
        <dbReference type="Xenbase" id="XB-GENE-29093211"/>
    </source>
</evidence>
<dbReference type="GeneID" id="116407773"/>
<evidence type="ECO:0000313" key="1">
    <source>
        <dbReference type="Ensembl" id="ENSXETP00000098325"/>
    </source>
</evidence>
<dbReference type="Ensembl" id="ENSXETT00000115393">
    <property type="protein sequence ID" value="ENSXETP00000115006"/>
    <property type="gene ID" value="ENSXETG00000034875"/>
</dbReference>
<dbReference type="Ensembl" id="ENSXETT00000067760">
    <property type="protein sequence ID" value="ENSXETP00000098325"/>
    <property type="gene ID" value="ENSXETG00000034875"/>
</dbReference>